<dbReference type="AlphaFoldDB" id="A0A9C7LCD3"/>
<reference evidence="2" key="1">
    <citation type="submission" date="2021-10" db="EMBL/GenBank/DDBJ databases">
        <authorList>
            <person name="Criscuolo A."/>
        </authorList>
    </citation>
    <scope>NUCLEOTIDE SEQUENCE</scope>
    <source>
        <strain evidence="2">CIP111885</strain>
    </source>
</reference>
<dbReference type="InterPro" id="IPR015943">
    <property type="entry name" value="WD40/YVTN_repeat-like_dom_sf"/>
</dbReference>
<dbReference type="InterPro" id="IPR011047">
    <property type="entry name" value="Quinoprotein_ADH-like_sf"/>
</dbReference>
<accession>A0A9C7LCD3</accession>
<dbReference type="SUPFAM" id="SSF50998">
    <property type="entry name" value="Quinoprotein alcohol dehydrogenase-like"/>
    <property type="match status" value="1"/>
</dbReference>
<dbReference type="InterPro" id="IPR002372">
    <property type="entry name" value="PQQ_rpt_dom"/>
</dbReference>
<name>A0A9C7LCD3_9BACI</name>
<dbReference type="RefSeq" id="WP_230498396.1">
    <property type="nucleotide sequence ID" value="NZ_CAKJTG010000029.1"/>
</dbReference>
<organism evidence="2 3">
    <name type="scientific">Pseudoneobacillus rhizosphaerae</name>
    <dbReference type="NCBI Taxonomy" id="2880968"/>
    <lineage>
        <taxon>Bacteria</taxon>
        <taxon>Bacillati</taxon>
        <taxon>Bacillota</taxon>
        <taxon>Bacilli</taxon>
        <taxon>Bacillales</taxon>
        <taxon>Bacillaceae</taxon>
        <taxon>Pseudoneobacillus</taxon>
    </lineage>
</organism>
<dbReference type="PANTHER" id="PTHR34512:SF30">
    <property type="entry name" value="OUTER MEMBRANE PROTEIN ASSEMBLY FACTOR BAMB"/>
    <property type="match status" value="1"/>
</dbReference>
<keyword evidence="3" id="KW-1185">Reference proteome</keyword>
<dbReference type="SUPFAM" id="SSF50969">
    <property type="entry name" value="YVTN repeat-like/Quinoprotein amine dehydrogenase"/>
    <property type="match status" value="1"/>
</dbReference>
<feature type="domain" description="Pyrrolo-quinoline quinone repeat" evidence="1">
    <location>
        <begin position="439"/>
        <end position="527"/>
    </location>
</feature>
<dbReference type="Proteomes" id="UP000789845">
    <property type="component" value="Unassembled WGS sequence"/>
</dbReference>
<comment type="caution">
    <text evidence="2">The sequence shown here is derived from an EMBL/GenBank/DDBJ whole genome shotgun (WGS) entry which is preliminary data.</text>
</comment>
<dbReference type="InterPro" id="IPR011044">
    <property type="entry name" value="Quino_amine_DH_bsu"/>
</dbReference>
<evidence type="ECO:0000259" key="1">
    <source>
        <dbReference type="Pfam" id="PF13360"/>
    </source>
</evidence>
<evidence type="ECO:0000313" key="3">
    <source>
        <dbReference type="Proteomes" id="UP000789845"/>
    </source>
</evidence>
<gene>
    <name evidence="2" type="primary">bamB</name>
    <name evidence="2" type="ORF">NEOCIP111885_03913</name>
</gene>
<dbReference type="PANTHER" id="PTHR34512">
    <property type="entry name" value="CELL SURFACE PROTEIN"/>
    <property type="match status" value="1"/>
</dbReference>
<dbReference type="Pfam" id="PF13360">
    <property type="entry name" value="PQQ_2"/>
    <property type="match status" value="1"/>
</dbReference>
<dbReference type="Gene3D" id="2.130.10.10">
    <property type="entry name" value="YVTN repeat-like/Quinoprotein amine dehydrogenase"/>
    <property type="match status" value="1"/>
</dbReference>
<evidence type="ECO:0000313" key="2">
    <source>
        <dbReference type="EMBL" id="CAG9610167.1"/>
    </source>
</evidence>
<proteinExistence type="predicted"/>
<sequence length="529" mass="58654">MKIIRFGTTIFTSLSLLTAALFFQQEKDLTNVFALEQTSDIIPTEIKELSHLSYGFQGQTSMITKGQIQTFPDTYSNLPGVFTFRGNHLRDSAAYGLVNEKPSQILKQWEFKTGSSPRWGGGAGWTGQPAIVKWANDVKMTMNINGEFKNKENFVEVIYASLDGKVYFFDIESGKQSRPAIDIKNPIKGSVSIDPRGYPLLYVGQGIPQTGNSQIGFRIYSLIDGKLLHFVKGLDSYAYRGWGAFDSAALVNRNTDTLFLGGENGLFYSMKLNTKFDAKKKTISVNPQTVKYRYKIGNFNHQGIENSVASYKNMMYFTDNGGTLQGIDIAKMKPVWALGMTDDSDASIVIEPQKGIPFLYTGTEVDKQGSKGNSILRKVNGLTGKVMWKKEIPALTILGENPVNGGLLATPIIGKNDISNQIIFTIARYKTMSAGLMLSLDKETGKEIWRREMSNYAWSSPVAVYDKKGNSYIVQCDSVGTIYLIKGKTGEIIQKKNFYGSNIEASPAIYNNTIVIANRGGRIFSLTIK</sequence>
<protein>
    <submittedName>
        <fullName evidence="2">Outer membrane protein assembly factor BamB</fullName>
    </submittedName>
</protein>
<dbReference type="EMBL" id="CAKJTG010000029">
    <property type="protein sequence ID" value="CAG9610167.1"/>
    <property type="molecule type" value="Genomic_DNA"/>
</dbReference>